<feature type="compositionally biased region" description="Polar residues" evidence="2">
    <location>
        <begin position="280"/>
        <end position="292"/>
    </location>
</feature>
<dbReference type="RefSeq" id="XP_037218443.1">
    <property type="nucleotide sequence ID" value="XM_037365201.1"/>
</dbReference>
<evidence type="ECO:0000313" key="3">
    <source>
        <dbReference type="EMBL" id="KAF7299055.1"/>
    </source>
</evidence>
<reference evidence="3" key="1">
    <citation type="submission" date="2020-05" db="EMBL/GenBank/DDBJ databases">
        <title>Mycena genomes resolve the evolution of fungal bioluminescence.</title>
        <authorList>
            <person name="Tsai I.J."/>
        </authorList>
    </citation>
    <scope>NUCLEOTIDE SEQUENCE</scope>
    <source>
        <strain evidence="3">171206Taipei</strain>
    </source>
</reference>
<comment type="caution">
    <text evidence="3">The sequence shown here is derived from an EMBL/GenBank/DDBJ whole genome shotgun (WGS) entry which is preliminary data.</text>
</comment>
<gene>
    <name evidence="3" type="ORF">MIND_00853800</name>
</gene>
<feature type="region of interest" description="Disordered" evidence="2">
    <location>
        <begin position="248"/>
        <end position="292"/>
    </location>
</feature>
<keyword evidence="1" id="KW-0175">Coiled coil</keyword>
<accession>A0A8H6SHU1</accession>
<organism evidence="3 4">
    <name type="scientific">Mycena indigotica</name>
    <dbReference type="NCBI Taxonomy" id="2126181"/>
    <lineage>
        <taxon>Eukaryota</taxon>
        <taxon>Fungi</taxon>
        <taxon>Dikarya</taxon>
        <taxon>Basidiomycota</taxon>
        <taxon>Agaricomycotina</taxon>
        <taxon>Agaricomycetes</taxon>
        <taxon>Agaricomycetidae</taxon>
        <taxon>Agaricales</taxon>
        <taxon>Marasmiineae</taxon>
        <taxon>Mycenaceae</taxon>
        <taxon>Mycena</taxon>
    </lineage>
</organism>
<protein>
    <submittedName>
        <fullName evidence="3">Uncharacterized protein</fullName>
    </submittedName>
</protein>
<proteinExistence type="predicted"/>
<feature type="compositionally biased region" description="Low complexity" evidence="2">
    <location>
        <begin position="262"/>
        <end position="279"/>
    </location>
</feature>
<sequence length="412" mass="45067">MATTSLPSFAQAFSDPSMGSISSGNNSLPPIQHRRAKSPVESNGRKRARAEITSVEEQPEPNGRVKEEDQEEGEASSSKKRRLGLGLNTNVRANSETTPISPVVMGFGYSVMRDNPTAIDQVRSSISAKQKQKALIEQRRGSTVGIDETTGPTPPPPPPQHSLPAPPISFARRRAEHLGGKRKPADIIISPREAHTKEQFQPAIQSAPPIPQAGRYPMSLPRLPPVMGTAERKVAGIVPPTPTRLAMQRHHSSNAIPSISHPNTNPTTTTRSPPAASVPISSTLVPPTPTSLQHATYTGDKAAFLAPFEVFYDALNDSKQLKTWLGDQLQKSNALIQNLTQQQEKLNDTVELLVERRIAPMRSEMTGLYRRVEELEEALPGCDRVWTKAKRGFGNADTKRQKTRSKWKHVGG</sequence>
<evidence type="ECO:0000256" key="1">
    <source>
        <dbReference type="SAM" id="Coils"/>
    </source>
</evidence>
<dbReference type="EMBL" id="JACAZF010000007">
    <property type="protein sequence ID" value="KAF7299055.1"/>
    <property type="molecule type" value="Genomic_DNA"/>
</dbReference>
<feature type="compositionally biased region" description="Basic residues" evidence="2">
    <location>
        <begin position="401"/>
        <end position="412"/>
    </location>
</feature>
<dbReference type="OrthoDB" id="2138242at2759"/>
<dbReference type="Proteomes" id="UP000636479">
    <property type="component" value="Unassembled WGS sequence"/>
</dbReference>
<dbReference type="GeneID" id="59347717"/>
<dbReference type="AlphaFoldDB" id="A0A8H6SHU1"/>
<evidence type="ECO:0000313" key="4">
    <source>
        <dbReference type="Proteomes" id="UP000636479"/>
    </source>
</evidence>
<feature type="region of interest" description="Disordered" evidence="2">
    <location>
        <begin position="393"/>
        <end position="412"/>
    </location>
</feature>
<feature type="coiled-coil region" evidence="1">
    <location>
        <begin position="329"/>
        <end position="356"/>
    </location>
</feature>
<feature type="compositionally biased region" description="Polar residues" evidence="2">
    <location>
        <begin position="17"/>
        <end position="29"/>
    </location>
</feature>
<evidence type="ECO:0000256" key="2">
    <source>
        <dbReference type="SAM" id="MobiDB-lite"/>
    </source>
</evidence>
<keyword evidence="4" id="KW-1185">Reference proteome</keyword>
<feature type="region of interest" description="Disordered" evidence="2">
    <location>
        <begin position="1"/>
        <end position="89"/>
    </location>
</feature>
<name>A0A8H6SHU1_9AGAR</name>